<gene>
    <name evidence="1" type="ORF">NEOLEDRAFT_1050115</name>
</gene>
<organism evidence="1 2">
    <name type="scientific">Neolentinus lepideus HHB14362 ss-1</name>
    <dbReference type="NCBI Taxonomy" id="1314782"/>
    <lineage>
        <taxon>Eukaryota</taxon>
        <taxon>Fungi</taxon>
        <taxon>Dikarya</taxon>
        <taxon>Basidiomycota</taxon>
        <taxon>Agaricomycotina</taxon>
        <taxon>Agaricomycetes</taxon>
        <taxon>Gloeophyllales</taxon>
        <taxon>Gloeophyllaceae</taxon>
        <taxon>Neolentinus</taxon>
    </lineage>
</organism>
<dbReference type="STRING" id="1314782.A0A165UGC1"/>
<protein>
    <submittedName>
        <fullName evidence="1">Uncharacterized protein</fullName>
    </submittedName>
</protein>
<feature type="non-terminal residue" evidence="1">
    <location>
        <position position="1"/>
    </location>
</feature>
<dbReference type="InParanoid" id="A0A165UGC1"/>
<sequence length="89" mass="10509">TSRKESQKADSTLRSEIDILKRSSERFVKEEARAKQKLLQLQETVKRTGTHTEEIDKVAKEVQAEVPELEIERRKRERDFDRVKVEADK</sequence>
<dbReference type="AlphaFoldDB" id="A0A165UGC1"/>
<dbReference type="OrthoDB" id="2596255at2759"/>
<feature type="non-terminal residue" evidence="1">
    <location>
        <position position="89"/>
    </location>
</feature>
<keyword evidence="2" id="KW-1185">Reference proteome</keyword>
<accession>A0A165UGC1</accession>
<reference evidence="1 2" key="1">
    <citation type="journal article" date="2016" name="Mol. Biol. Evol.">
        <title>Comparative Genomics of Early-Diverging Mushroom-Forming Fungi Provides Insights into the Origins of Lignocellulose Decay Capabilities.</title>
        <authorList>
            <person name="Nagy L.G."/>
            <person name="Riley R."/>
            <person name="Tritt A."/>
            <person name="Adam C."/>
            <person name="Daum C."/>
            <person name="Floudas D."/>
            <person name="Sun H."/>
            <person name="Yadav J.S."/>
            <person name="Pangilinan J."/>
            <person name="Larsson K.H."/>
            <person name="Matsuura K."/>
            <person name="Barry K."/>
            <person name="Labutti K."/>
            <person name="Kuo R."/>
            <person name="Ohm R.A."/>
            <person name="Bhattacharya S.S."/>
            <person name="Shirouzu T."/>
            <person name="Yoshinaga Y."/>
            <person name="Martin F.M."/>
            <person name="Grigoriev I.V."/>
            <person name="Hibbett D.S."/>
        </authorList>
    </citation>
    <scope>NUCLEOTIDE SEQUENCE [LARGE SCALE GENOMIC DNA]</scope>
    <source>
        <strain evidence="1 2">HHB14362 ss-1</strain>
    </source>
</reference>
<evidence type="ECO:0000313" key="2">
    <source>
        <dbReference type="Proteomes" id="UP000076761"/>
    </source>
</evidence>
<dbReference type="Proteomes" id="UP000076761">
    <property type="component" value="Unassembled WGS sequence"/>
</dbReference>
<evidence type="ECO:0000313" key="1">
    <source>
        <dbReference type="EMBL" id="KZT28113.1"/>
    </source>
</evidence>
<name>A0A165UGC1_9AGAM</name>
<dbReference type="EMBL" id="KV425559">
    <property type="protein sequence ID" value="KZT28113.1"/>
    <property type="molecule type" value="Genomic_DNA"/>
</dbReference>
<proteinExistence type="predicted"/>